<reference evidence="4" key="1">
    <citation type="submission" date="2022-07" db="EMBL/GenBank/DDBJ databases">
        <title>Phylogenomic reconstructions and comparative analyses of Kickxellomycotina fungi.</title>
        <authorList>
            <person name="Reynolds N.K."/>
            <person name="Stajich J.E."/>
            <person name="Barry K."/>
            <person name="Grigoriev I.V."/>
            <person name="Crous P."/>
            <person name="Smith M.E."/>
        </authorList>
    </citation>
    <scope>NUCLEOTIDE SEQUENCE</scope>
    <source>
        <strain evidence="4">RSA 861</strain>
    </source>
</reference>
<evidence type="ECO:0000313" key="4">
    <source>
        <dbReference type="EMBL" id="KAJ1911105.1"/>
    </source>
</evidence>
<feature type="compositionally biased region" description="Polar residues" evidence="3">
    <location>
        <begin position="104"/>
        <end position="128"/>
    </location>
</feature>
<proteinExistence type="inferred from homology"/>
<accession>A0A9W7ZK66</accession>
<dbReference type="InterPro" id="IPR013730">
    <property type="entry name" value="Fyv7/TAP26"/>
</dbReference>
<keyword evidence="5" id="KW-1185">Reference proteome</keyword>
<feature type="compositionally biased region" description="Basic residues" evidence="3">
    <location>
        <begin position="1"/>
        <end position="20"/>
    </location>
</feature>
<protein>
    <recommendedName>
        <fullName evidence="2">rRNA-processing protein FYV7</fullName>
    </recommendedName>
</protein>
<comment type="caution">
    <text evidence="4">The sequence shown here is derived from an EMBL/GenBank/DDBJ whole genome shotgun (WGS) entry which is preliminary data.</text>
</comment>
<evidence type="ECO:0000256" key="2">
    <source>
        <dbReference type="ARBA" id="ARBA00018780"/>
    </source>
</evidence>
<dbReference type="Proteomes" id="UP001150569">
    <property type="component" value="Unassembled WGS sequence"/>
</dbReference>
<dbReference type="AlphaFoldDB" id="A0A9W7ZK66"/>
<evidence type="ECO:0000256" key="3">
    <source>
        <dbReference type="SAM" id="MobiDB-lite"/>
    </source>
</evidence>
<dbReference type="EMBL" id="JANBPT010000968">
    <property type="protein sequence ID" value="KAJ1911105.1"/>
    <property type="molecule type" value="Genomic_DNA"/>
</dbReference>
<name>A0A9W7ZK66_9FUNG</name>
<feature type="region of interest" description="Disordered" evidence="3">
    <location>
        <begin position="1"/>
        <end position="30"/>
    </location>
</feature>
<evidence type="ECO:0000313" key="5">
    <source>
        <dbReference type="Proteomes" id="UP001150569"/>
    </source>
</evidence>
<sequence>MTPTNRKPHVSHRERRRAKPRTGFPDTTVNKYATRVRKLKHKLVHNAQIKRKFYGEVVPSDAGNDAPDYIKQIFSQGSEQLPRFPGEGEGSESEEGSSDAGSEPQTAPTETVRSRGEMTSTTPTASGSHRSEPTRWTKPNPFQRAMQEADARRQQREEEQEKHRQEAEEHKQARLRSKRQRAKTFRKLTEKSQRGQPRLANHVDRLLAQIKKQHN</sequence>
<dbReference type="Pfam" id="PF08524">
    <property type="entry name" value="rRNA_processing"/>
    <property type="match status" value="1"/>
</dbReference>
<gene>
    <name evidence="4" type="ORF">IWQ60_010301</name>
</gene>
<feature type="compositionally biased region" description="Basic residues" evidence="3">
    <location>
        <begin position="173"/>
        <end position="186"/>
    </location>
</feature>
<comment type="similarity">
    <text evidence="1">Belongs to the FYV7 family.</text>
</comment>
<feature type="region of interest" description="Disordered" evidence="3">
    <location>
        <begin position="56"/>
        <end position="201"/>
    </location>
</feature>
<dbReference type="OrthoDB" id="2135053at2759"/>
<evidence type="ECO:0000256" key="1">
    <source>
        <dbReference type="ARBA" id="ARBA00006800"/>
    </source>
</evidence>
<feature type="compositionally biased region" description="Basic and acidic residues" evidence="3">
    <location>
        <begin position="147"/>
        <end position="172"/>
    </location>
</feature>
<organism evidence="4 5">
    <name type="scientific">Tieghemiomyces parasiticus</name>
    <dbReference type="NCBI Taxonomy" id="78921"/>
    <lineage>
        <taxon>Eukaryota</taxon>
        <taxon>Fungi</taxon>
        <taxon>Fungi incertae sedis</taxon>
        <taxon>Zoopagomycota</taxon>
        <taxon>Kickxellomycotina</taxon>
        <taxon>Dimargaritomycetes</taxon>
        <taxon>Dimargaritales</taxon>
        <taxon>Dimargaritaceae</taxon>
        <taxon>Tieghemiomyces</taxon>
    </lineage>
</organism>